<evidence type="ECO:0000313" key="2">
    <source>
        <dbReference type="EMBL" id="EFG54888.1"/>
    </source>
</evidence>
<name>D4YVA7_9LACO</name>
<keyword evidence="1" id="KW-1133">Transmembrane helix</keyword>
<gene>
    <name evidence="2" type="ORF">HMPREF0493_1468</name>
</gene>
<dbReference type="RefSeq" id="WP_006352617.1">
    <property type="nucleotide sequence ID" value="NZ_ADNY01000063.1"/>
</dbReference>
<protein>
    <submittedName>
        <fullName evidence="2">Uncharacterized protein</fullName>
    </submittedName>
</protein>
<keyword evidence="1" id="KW-0812">Transmembrane</keyword>
<feature type="transmembrane region" description="Helical" evidence="1">
    <location>
        <begin position="16"/>
        <end position="38"/>
    </location>
</feature>
<dbReference type="eggNOG" id="ENOG5030AYK">
    <property type="taxonomic scope" value="Bacteria"/>
</dbReference>
<dbReference type="EMBL" id="ADNY01000063">
    <property type="protein sequence ID" value="EFG54888.1"/>
    <property type="molecule type" value="Genomic_DNA"/>
</dbReference>
<sequence>MSIETKQKIRQFYDKYIWLIWLFFGIIIGILIDGKIHYKINLIGEQIGSLAEWIGGLATTASVITSLHLATRKRPDVKVFHSLKQDFDRISKKTIPSTLSITFFAYNQSNNIVVLGFYGLRKNKLDDFVRPTSYGKKN</sequence>
<dbReference type="AlphaFoldDB" id="D4YVA7"/>
<dbReference type="Proteomes" id="UP000004069">
    <property type="component" value="Unassembled WGS sequence"/>
</dbReference>
<reference evidence="2 3" key="1">
    <citation type="submission" date="2010-04" db="EMBL/GenBank/DDBJ databases">
        <authorList>
            <person name="Muzny D."/>
            <person name="Qin X."/>
            <person name="Deng J."/>
            <person name="Jiang H."/>
            <person name="Liu Y."/>
            <person name="Qu J."/>
            <person name="Song X.-Z."/>
            <person name="Zhang L."/>
            <person name="Thornton R."/>
            <person name="Coyle M."/>
            <person name="Francisco L."/>
            <person name="Jackson L."/>
            <person name="Javaid M."/>
            <person name="Korchina V."/>
            <person name="Kovar C."/>
            <person name="Mata R."/>
            <person name="Mathew T."/>
            <person name="Ngo R."/>
            <person name="Nguyen L."/>
            <person name="Nguyen N."/>
            <person name="Okwuonu G."/>
            <person name="Ongeri F."/>
            <person name="Pham C."/>
            <person name="Simmons D."/>
            <person name="Wilczek-Boney K."/>
            <person name="Hale W."/>
            <person name="Jakkamsetti A."/>
            <person name="Pham P."/>
            <person name="Ruth R."/>
            <person name="San Lucas F."/>
            <person name="Warren J."/>
            <person name="Zhang J."/>
            <person name="Zhao Z."/>
            <person name="Zhou C."/>
            <person name="Zhu D."/>
            <person name="Lee S."/>
            <person name="Bess C."/>
            <person name="Blankenburg K."/>
            <person name="Forbes L."/>
            <person name="Fu Q."/>
            <person name="Gubbala S."/>
            <person name="Hirani K."/>
            <person name="Jayaseelan J.C."/>
            <person name="Lara F."/>
            <person name="Munidasa M."/>
            <person name="Palculict T."/>
            <person name="Patil S."/>
            <person name="Pu L.-L."/>
            <person name="Saada N."/>
            <person name="Tang L."/>
            <person name="Weissenberger G."/>
            <person name="Zhu Y."/>
            <person name="Hemphill L."/>
            <person name="Shang Y."/>
            <person name="Youmans B."/>
            <person name="Ayvaz T."/>
            <person name="Ross M."/>
            <person name="Santibanez J."/>
            <person name="Aqrawi P."/>
            <person name="Gross S."/>
            <person name="Joshi V."/>
            <person name="Fowler G."/>
            <person name="Nazareth L."/>
            <person name="Reid J."/>
            <person name="Worley K."/>
            <person name="Petrosino J."/>
            <person name="Highlander S."/>
            <person name="Gibbs R."/>
        </authorList>
    </citation>
    <scope>NUCLEOTIDE SEQUENCE [LARGE SCALE GENOMIC DNA]</scope>
    <source>
        <strain evidence="2 3">DSM 11664</strain>
    </source>
</reference>
<evidence type="ECO:0000256" key="1">
    <source>
        <dbReference type="SAM" id="Phobius"/>
    </source>
</evidence>
<comment type="caution">
    <text evidence="2">The sequence shown here is derived from an EMBL/GenBank/DDBJ whole genome shotgun (WGS) entry which is preliminary data.</text>
</comment>
<organism evidence="2 3">
    <name type="scientific">Lactobacillus amylolyticus DSM 11664</name>
    <dbReference type="NCBI Taxonomy" id="585524"/>
    <lineage>
        <taxon>Bacteria</taxon>
        <taxon>Bacillati</taxon>
        <taxon>Bacillota</taxon>
        <taxon>Bacilli</taxon>
        <taxon>Lactobacillales</taxon>
        <taxon>Lactobacillaceae</taxon>
        <taxon>Lactobacillus</taxon>
    </lineage>
</organism>
<accession>D4YVA7</accession>
<feature type="transmembrane region" description="Helical" evidence="1">
    <location>
        <begin position="50"/>
        <end position="70"/>
    </location>
</feature>
<proteinExistence type="predicted"/>
<keyword evidence="1" id="KW-0472">Membrane</keyword>
<evidence type="ECO:0000313" key="3">
    <source>
        <dbReference type="Proteomes" id="UP000004069"/>
    </source>
</evidence>
<keyword evidence="3" id="KW-1185">Reference proteome</keyword>